<keyword evidence="17" id="KW-1185">Reference proteome</keyword>
<comment type="similarity">
    <text evidence="13">Belongs to the calsyntenin family.</text>
</comment>
<dbReference type="SMART" id="SM00112">
    <property type="entry name" value="CA"/>
    <property type="match status" value="2"/>
</dbReference>
<dbReference type="InterPro" id="IPR045588">
    <property type="entry name" value="CLSTN_C"/>
</dbReference>
<dbReference type="PROSITE" id="PS50268">
    <property type="entry name" value="CADHERIN_2"/>
    <property type="match status" value="2"/>
</dbReference>
<accession>A0A9Q0N048</accession>
<keyword evidence="11" id="KW-0628">Postsynaptic cell membrane</keyword>
<evidence type="ECO:0000313" key="16">
    <source>
        <dbReference type="EMBL" id="KAJ6641242.1"/>
    </source>
</evidence>
<dbReference type="PANTHER" id="PTHR14139">
    <property type="entry name" value="CALSYNTENIN"/>
    <property type="match status" value="1"/>
</dbReference>
<dbReference type="Gene3D" id="2.60.40.60">
    <property type="entry name" value="Cadherins"/>
    <property type="match status" value="2"/>
</dbReference>
<keyword evidence="2" id="KW-0812">Transmembrane</keyword>
<dbReference type="Pfam" id="PF19699">
    <property type="entry name" value="CLSTN_C"/>
    <property type="match status" value="2"/>
</dbReference>
<keyword evidence="7" id="KW-1133">Transmembrane helix</keyword>
<dbReference type="FunFam" id="2.60.40.60:FF:000285">
    <property type="entry name" value="Calsyntenin-1, isoform C"/>
    <property type="match status" value="1"/>
</dbReference>
<keyword evidence="4" id="KW-0677">Repeat</keyword>
<dbReference type="SUPFAM" id="SSF49313">
    <property type="entry name" value="Cadherin-like"/>
    <property type="match status" value="2"/>
</dbReference>
<proteinExistence type="inferred from homology"/>
<evidence type="ECO:0000256" key="4">
    <source>
        <dbReference type="ARBA" id="ARBA00022737"/>
    </source>
</evidence>
<evidence type="ECO:0000256" key="5">
    <source>
        <dbReference type="ARBA" id="ARBA00022837"/>
    </source>
</evidence>
<evidence type="ECO:0000256" key="10">
    <source>
        <dbReference type="ARBA" id="ARBA00023180"/>
    </source>
</evidence>
<evidence type="ECO:0000256" key="7">
    <source>
        <dbReference type="ARBA" id="ARBA00022989"/>
    </source>
</evidence>
<keyword evidence="5 14" id="KW-0106">Calcium</keyword>
<evidence type="ECO:0000256" key="8">
    <source>
        <dbReference type="ARBA" id="ARBA00023018"/>
    </source>
</evidence>
<dbReference type="OrthoDB" id="10012272at2759"/>
<dbReference type="Pfam" id="PF00028">
    <property type="entry name" value="Cadherin"/>
    <property type="match status" value="1"/>
</dbReference>
<dbReference type="GO" id="GO:0050806">
    <property type="term" value="P:positive regulation of synaptic transmission"/>
    <property type="evidence" value="ECO:0007669"/>
    <property type="project" value="TreeGrafter"/>
</dbReference>
<dbReference type="AlphaFoldDB" id="A0A9Q0N048"/>
<feature type="domain" description="Cadherin" evidence="15">
    <location>
        <begin position="147"/>
        <end position="252"/>
    </location>
</feature>
<dbReference type="PANTHER" id="PTHR14139:SF2">
    <property type="entry name" value="CALSYNTENIN-1"/>
    <property type="match status" value="1"/>
</dbReference>
<evidence type="ECO:0000256" key="3">
    <source>
        <dbReference type="ARBA" id="ARBA00022729"/>
    </source>
</evidence>
<dbReference type="GO" id="GO:0007156">
    <property type="term" value="P:homophilic cell adhesion via plasma membrane adhesion molecules"/>
    <property type="evidence" value="ECO:0007669"/>
    <property type="project" value="InterPro"/>
</dbReference>
<evidence type="ECO:0000256" key="1">
    <source>
        <dbReference type="ARBA" id="ARBA00022475"/>
    </source>
</evidence>
<protein>
    <submittedName>
        <fullName evidence="16">Calsyntenin-1</fullName>
    </submittedName>
</protein>
<gene>
    <name evidence="16" type="primary">Cals</name>
    <name evidence="16" type="ORF">Bhyg_06177</name>
</gene>
<dbReference type="SUPFAM" id="SSF49899">
    <property type="entry name" value="Concanavalin A-like lectins/glucanases"/>
    <property type="match status" value="1"/>
</dbReference>
<evidence type="ECO:0000256" key="13">
    <source>
        <dbReference type="ARBA" id="ARBA00035015"/>
    </source>
</evidence>
<dbReference type="PRINTS" id="PR00205">
    <property type="entry name" value="CADHERIN"/>
</dbReference>
<evidence type="ECO:0000256" key="11">
    <source>
        <dbReference type="ARBA" id="ARBA00023257"/>
    </source>
</evidence>
<keyword evidence="6" id="KW-0130">Cell adhesion</keyword>
<dbReference type="CDD" id="cd11304">
    <property type="entry name" value="Cadherin_repeat"/>
    <property type="match status" value="1"/>
</dbReference>
<reference evidence="16" key="1">
    <citation type="submission" date="2022-07" db="EMBL/GenBank/DDBJ databases">
        <authorList>
            <person name="Trinca V."/>
            <person name="Uliana J.V.C."/>
            <person name="Torres T.T."/>
            <person name="Ward R.J."/>
            <person name="Monesi N."/>
        </authorList>
    </citation>
    <scope>NUCLEOTIDE SEQUENCE</scope>
    <source>
        <strain evidence="16">HSMRA1968</strain>
        <tissue evidence="16">Whole embryos</tissue>
    </source>
</reference>
<evidence type="ECO:0000256" key="6">
    <source>
        <dbReference type="ARBA" id="ARBA00022889"/>
    </source>
</evidence>
<dbReference type="Proteomes" id="UP001151699">
    <property type="component" value="Chromosome B"/>
</dbReference>
<keyword evidence="3" id="KW-0732">Signal</keyword>
<feature type="domain" description="Cadherin" evidence="15">
    <location>
        <begin position="76"/>
        <end position="146"/>
    </location>
</feature>
<dbReference type="FunFam" id="2.60.40.60:FF:000025">
    <property type="entry name" value="Calsyntenin 1"/>
    <property type="match status" value="1"/>
</dbReference>
<dbReference type="InterPro" id="IPR013320">
    <property type="entry name" value="ConA-like_dom_sf"/>
</dbReference>
<evidence type="ECO:0000256" key="14">
    <source>
        <dbReference type="PROSITE-ProRule" id="PRU00043"/>
    </source>
</evidence>
<dbReference type="InterPro" id="IPR002126">
    <property type="entry name" value="Cadherin-like_dom"/>
</dbReference>
<dbReference type="GO" id="GO:0051965">
    <property type="term" value="P:positive regulation of synapse assembly"/>
    <property type="evidence" value="ECO:0007669"/>
    <property type="project" value="TreeGrafter"/>
</dbReference>
<keyword evidence="10" id="KW-0325">Glycoprotein</keyword>
<dbReference type="InterPro" id="IPR015919">
    <property type="entry name" value="Cadherin-like_sf"/>
</dbReference>
<keyword evidence="8" id="KW-0770">Synapse</keyword>
<comment type="subcellular location">
    <subcellularLocation>
        <location evidence="12">Postsynaptic cell membrane</location>
        <topology evidence="12">Single-pass type I membrane protein</topology>
    </subcellularLocation>
</comment>
<evidence type="ECO:0000259" key="15">
    <source>
        <dbReference type="PROSITE" id="PS50268"/>
    </source>
</evidence>
<organism evidence="16 17">
    <name type="scientific">Pseudolycoriella hygida</name>
    <dbReference type="NCBI Taxonomy" id="35572"/>
    <lineage>
        <taxon>Eukaryota</taxon>
        <taxon>Metazoa</taxon>
        <taxon>Ecdysozoa</taxon>
        <taxon>Arthropoda</taxon>
        <taxon>Hexapoda</taxon>
        <taxon>Insecta</taxon>
        <taxon>Pterygota</taxon>
        <taxon>Neoptera</taxon>
        <taxon>Endopterygota</taxon>
        <taxon>Diptera</taxon>
        <taxon>Nematocera</taxon>
        <taxon>Sciaroidea</taxon>
        <taxon>Sciaridae</taxon>
        <taxon>Pseudolycoriella</taxon>
    </lineage>
</organism>
<sequence length="823" mass="93365">MNLKIMSPVSFVKACALFALILIVFVVEYKCEKFNDDYYESREIVLEKSYHGLIKENETFVEIKPVIKVDEKICGFHIIKKGNHEVPFQIELVDNLGVLKAKKTLNCEKHKTYKFDIAARFCDGSESKSANVHISVVDINEYSPTFLQPSYVTEVDEGRLYQEVIRVEATDRDCTPINGDVCKYEILTNDQPFTIDNEGSIRNTEPLSHKVSHNHILSVVAYDCAMKQSAPVMVNIRVRRVCEARLMGIPERIDYTANSMESVSLFPKIHLELCDMQCKDDDLVIESSVALKTKHISFGCDRDSSHCMRSDLIDLLPKNVEWTKDLVYDEGAESVFHFDGTSGASVPSTLVAHHDFALHPFSIMTMFRHHSVLTNDKHTKEHIVCSADDHKMNRHHMALFVRNCRLILLLRKNFNEGDLNIFSPAEWRWKIPQVCDNEWHHYTLNVDVPKVELFIDGVKFEPNMEDRHSNPEVIDDWPLHAAHGVNTTLTVGACYQGAENRMKHGFSGDISEIKVSMQKVLTPEQIKCGTDCAEHLVPPSEHFLEAEQQVQSNTQLNEVSIEGSNKSNVETLLQKIQYINIKQIPTIGRRNIEVKATVSCPNKIAIRLPTMETYIMVNPSTAQLQSTKEPTNQVHDKPITEEQKPQIVITGNKNHLVTYPDIKKGVRILANISLNVYSGGRIRDNLQKLDACSVIVWPSLNPDHEAITVDSDKELSSTLDIKTNINKDGAEMMGYDTTANYLSVLKSLVYTNKKPAYYLNRVFKLSCTQVNAHFTSDEYALTLTVLHPKQTATYAPYTSQQQQQQHGNNICNISTLNQLTPQC</sequence>
<dbReference type="GO" id="GO:0005509">
    <property type="term" value="F:calcium ion binding"/>
    <property type="evidence" value="ECO:0007669"/>
    <property type="project" value="UniProtKB-UniRule"/>
</dbReference>
<evidence type="ECO:0000313" key="17">
    <source>
        <dbReference type="Proteomes" id="UP001151699"/>
    </source>
</evidence>
<dbReference type="Gene3D" id="2.60.120.200">
    <property type="match status" value="1"/>
</dbReference>
<evidence type="ECO:0000256" key="2">
    <source>
        <dbReference type="ARBA" id="ARBA00022692"/>
    </source>
</evidence>
<evidence type="ECO:0000256" key="9">
    <source>
        <dbReference type="ARBA" id="ARBA00023136"/>
    </source>
</evidence>
<keyword evidence="1" id="KW-1003">Cell membrane</keyword>
<keyword evidence="9" id="KW-0472">Membrane</keyword>
<dbReference type="EMBL" id="WJQU01000002">
    <property type="protein sequence ID" value="KAJ6641242.1"/>
    <property type="molecule type" value="Genomic_DNA"/>
</dbReference>
<comment type="caution">
    <text evidence="16">The sequence shown here is derived from an EMBL/GenBank/DDBJ whole genome shotgun (WGS) entry which is preliminary data.</text>
</comment>
<dbReference type="GO" id="GO:0045211">
    <property type="term" value="C:postsynaptic membrane"/>
    <property type="evidence" value="ECO:0007669"/>
    <property type="project" value="UniProtKB-SubCell"/>
</dbReference>
<dbReference type="GO" id="GO:0009986">
    <property type="term" value="C:cell surface"/>
    <property type="evidence" value="ECO:0007669"/>
    <property type="project" value="TreeGrafter"/>
</dbReference>
<evidence type="ECO:0000256" key="12">
    <source>
        <dbReference type="ARBA" id="ARBA00035006"/>
    </source>
</evidence>
<dbReference type="FunFam" id="2.60.120.200:FF:000249">
    <property type="entry name" value="Calsyntenin-1, isoform C"/>
    <property type="match status" value="1"/>
</dbReference>
<name>A0A9Q0N048_9DIPT</name>